<keyword evidence="5" id="KW-0539">Nucleus</keyword>
<dbReference type="EMBL" id="GDAI01000769">
    <property type="protein sequence ID" value="JAI16834.1"/>
    <property type="molecule type" value="mRNA"/>
</dbReference>
<dbReference type="SUPFAM" id="SSF57959">
    <property type="entry name" value="Leucine zipper domain"/>
    <property type="match status" value="1"/>
</dbReference>
<dbReference type="InterPro" id="IPR051381">
    <property type="entry name" value="CREB_ATF_subfamily"/>
</dbReference>
<comment type="subcellular location">
    <subcellularLocation>
        <location evidence="1">Endoplasmic reticulum membrane</location>
        <topology evidence="1">Single-pass type II membrane protein</topology>
    </subcellularLocation>
</comment>
<feature type="compositionally biased region" description="Polar residues" evidence="7">
    <location>
        <begin position="273"/>
        <end position="293"/>
    </location>
</feature>
<organism evidence="9">
    <name type="scientific">Tabanus bromius</name>
    <name type="common">Band-eyed brown horse fly</name>
    <dbReference type="NCBI Taxonomy" id="304241"/>
    <lineage>
        <taxon>Eukaryota</taxon>
        <taxon>Metazoa</taxon>
        <taxon>Ecdysozoa</taxon>
        <taxon>Arthropoda</taxon>
        <taxon>Hexapoda</taxon>
        <taxon>Insecta</taxon>
        <taxon>Pterygota</taxon>
        <taxon>Neoptera</taxon>
        <taxon>Endopterygota</taxon>
        <taxon>Diptera</taxon>
        <taxon>Brachycera</taxon>
        <taxon>Tabanomorpha</taxon>
        <taxon>Tabanoidea</taxon>
        <taxon>Tabanidae</taxon>
        <taxon>Tabanus</taxon>
    </lineage>
</organism>
<proteinExistence type="evidence at transcript level"/>
<dbReference type="InterPro" id="IPR046347">
    <property type="entry name" value="bZIP_sf"/>
</dbReference>
<evidence type="ECO:0000256" key="7">
    <source>
        <dbReference type="SAM" id="MobiDB-lite"/>
    </source>
</evidence>
<dbReference type="AlphaFoldDB" id="A0A0K8TR32"/>
<keyword evidence="4" id="KW-0804">Transcription</keyword>
<feature type="non-terminal residue" evidence="9">
    <location>
        <position position="1"/>
    </location>
</feature>
<dbReference type="Pfam" id="PF00170">
    <property type="entry name" value="bZIP_1"/>
    <property type="match status" value="1"/>
</dbReference>
<keyword evidence="6" id="KW-0175">Coiled coil</keyword>
<keyword evidence="3" id="KW-0238">DNA-binding</keyword>
<dbReference type="CDD" id="cd14689">
    <property type="entry name" value="bZIP_CREB3"/>
    <property type="match status" value="1"/>
</dbReference>
<dbReference type="PROSITE" id="PS50217">
    <property type="entry name" value="BZIP"/>
    <property type="match status" value="1"/>
</dbReference>
<feature type="region of interest" description="Disordered" evidence="7">
    <location>
        <begin position="1"/>
        <end position="51"/>
    </location>
</feature>
<feature type="region of interest" description="Disordered" evidence="7">
    <location>
        <begin position="269"/>
        <end position="296"/>
    </location>
</feature>
<keyword evidence="2" id="KW-0805">Transcription regulation</keyword>
<feature type="compositionally biased region" description="Low complexity" evidence="7">
    <location>
        <begin position="22"/>
        <end position="34"/>
    </location>
</feature>
<dbReference type="GO" id="GO:0000981">
    <property type="term" value="F:DNA-binding transcription factor activity, RNA polymerase II-specific"/>
    <property type="evidence" value="ECO:0007669"/>
    <property type="project" value="TreeGrafter"/>
</dbReference>
<dbReference type="GO" id="GO:0005789">
    <property type="term" value="C:endoplasmic reticulum membrane"/>
    <property type="evidence" value="ECO:0007669"/>
    <property type="project" value="UniProtKB-SubCell"/>
</dbReference>
<evidence type="ECO:0000256" key="2">
    <source>
        <dbReference type="ARBA" id="ARBA00023015"/>
    </source>
</evidence>
<reference evidence="9" key="1">
    <citation type="journal article" date="2015" name="Insect Biochem. Mol. Biol.">
        <title>An insight into the sialome of the horse fly, Tabanus bromius.</title>
        <authorList>
            <person name="Ribeiro J.M."/>
            <person name="Kazimirova M."/>
            <person name="Takac P."/>
            <person name="Andersen J.F."/>
            <person name="Francischetti I.M."/>
        </authorList>
    </citation>
    <scope>NUCLEOTIDE SEQUENCE</scope>
</reference>
<evidence type="ECO:0000256" key="6">
    <source>
        <dbReference type="SAM" id="Coils"/>
    </source>
</evidence>
<name>A0A0K8TR32_TABBR</name>
<evidence type="ECO:0000256" key="4">
    <source>
        <dbReference type="ARBA" id="ARBA00023163"/>
    </source>
</evidence>
<evidence type="ECO:0000259" key="8">
    <source>
        <dbReference type="PROSITE" id="PS50217"/>
    </source>
</evidence>
<sequence length="612" mass="68786">SLQNNMDLSEGDHTENFGNVISSGSSDSGLSSDNLDVEMTPEHEPFSPPALNHEDNIIIQDMKVDEQNSIAIVNVQPASERKPKVIVQKVPQEITINNFNSNNNNNNNNIVYKSGNIVKSTNITNVTKPNVLNKNVKIVKLATPVFNTNSNNKKVTIQVKNSQTGAKIQANPGTLFINKTHAGQVKKSIRVHNSSNPRSVLLPVYIQNVKDLGTIKIVTATTVKRPNTNSNTENLSQFNRQETKLSDKLKFVEELLSDHASDADSCIYDESQSDGAESTDQTQFSTSNDSTEGQYPKLMLTAEEKRLLAKEGISLPSHYPLTKHEERELKRIRRKIRNKISAQDSRKRKKEYVDGLEERVKQCTEENQTLLKRIKLLQNQNQNLISQMKKLQTLLSKGTNKTAQPGTCLMVLLLSLALVAAPNLKLSQNAKEGDLAEVVQETILQSRRSLLFDVKDQNPIDLLDEDINMDDVYAMNEVNSETSTLKQNFLTSDDVPSCKKAKFLTDFDVDDQNWYESKERNDIKKKQETFTTLAEEYQTNMKSLQTSGFNIIPEPIDILKTDILETIKPKSNAVYEVDLEKMVNLDNIETEIYGKKIAANVNASEIGNIKKY</sequence>
<dbReference type="PANTHER" id="PTHR45996">
    <property type="entry name" value="AGAP001464-PB"/>
    <property type="match status" value="1"/>
</dbReference>
<protein>
    <submittedName>
        <fullName evidence="9">Putative creb/atf family transcription factor</fullName>
    </submittedName>
</protein>
<feature type="coiled-coil region" evidence="6">
    <location>
        <begin position="346"/>
        <end position="394"/>
    </location>
</feature>
<evidence type="ECO:0000313" key="9">
    <source>
        <dbReference type="EMBL" id="JAI16834.1"/>
    </source>
</evidence>
<dbReference type="GO" id="GO:0000978">
    <property type="term" value="F:RNA polymerase II cis-regulatory region sequence-specific DNA binding"/>
    <property type="evidence" value="ECO:0007669"/>
    <property type="project" value="TreeGrafter"/>
</dbReference>
<dbReference type="Gene3D" id="1.20.5.170">
    <property type="match status" value="1"/>
</dbReference>
<dbReference type="GO" id="GO:0005634">
    <property type="term" value="C:nucleus"/>
    <property type="evidence" value="ECO:0007669"/>
    <property type="project" value="UniProtKB-ARBA"/>
</dbReference>
<dbReference type="PANTHER" id="PTHR45996:SF3">
    <property type="entry name" value="CREB-H TRANSCRIPTION FACTOR HOMOLOG LET-607"/>
    <property type="match status" value="1"/>
</dbReference>
<accession>A0A0K8TR32</accession>
<evidence type="ECO:0000256" key="5">
    <source>
        <dbReference type="ARBA" id="ARBA00023242"/>
    </source>
</evidence>
<dbReference type="SMART" id="SM00338">
    <property type="entry name" value="BRLZ"/>
    <property type="match status" value="1"/>
</dbReference>
<evidence type="ECO:0000256" key="1">
    <source>
        <dbReference type="ARBA" id="ARBA00004648"/>
    </source>
</evidence>
<evidence type="ECO:0000256" key="3">
    <source>
        <dbReference type="ARBA" id="ARBA00023125"/>
    </source>
</evidence>
<feature type="domain" description="BZIP" evidence="8">
    <location>
        <begin position="328"/>
        <end position="391"/>
    </location>
</feature>
<dbReference type="InterPro" id="IPR004827">
    <property type="entry name" value="bZIP"/>
</dbReference>